<gene>
    <name evidence="2" type="ORF">ACEG43_47300</name>
</gene>
<feature type="region of interest" description="Disordered" evidence="1">
    <location>
        <begin position="54"/>
        <end position="73"/>
    </location>
</feature>
<evidence type="ECO:0000313" key="2">
    <source>
        <dbReference type="EMBL" id="MFA3843617.1"/>
    </source>
</evidence>
<dbReference type="EMBL" id="JBGOSP010000067">
    <property type="protein sequence ID" value="MFA3843617.1"/>
    <property type="molecule type" value="Genomic_DNA"/>
</dbReference>
<evidence type="ECO:0008006" key="4">
    <source>
        <dbReference type="Google" id="ProtNLM"/>
    </source>
</evidence>
<protein>
    <recommendedName>
        <fullName evidence="4">STAS domain-containing protein</fullName>
    </recommendedName>
</protein>
<dbReference type="RefSeq" id="WP_372567422.1">
    <property type="nucleotide sequence ID" value="NZ_JBGOSP010000067.1"/>
</dbReference>
<dbReference type="Proteomes" id="UP001571476">
    <property type="component" value="Unassembled WGS sequence"/>
</dbReference>
<evidence type="ECO:0000256" key="1">
    <source>
        <dbReference type="SAM" id="MobiDB-lite"/>
    </source>
</evidence>
<keyword evidence="3" id="KW-1185">Reference proteome</keyword>
<evidence type="ECO:0000313" key="3">
    <source>
        <dbReference type="Proteomes" id="UP001571476"/>
    </source>
</evidence>
<proteinExistence type="predicted"/>
<name>A0ABV4T0V9_9ACTN</name>
<dbReference type="Gene3D" id="3.30.750.24">
    <property type="entry name" value="STAS domain"/>
    <property type="match status" value="1"/>
</dbReference>
<dbReference type="InterPro" id="IPR036513">
    <property type="entry name" value="STAS_dom_sf"/>
</dbReference>
<reference evidence="2 3" key="1">
    <citation type="submission" date="2024-08" db="EMBL/GenBank/DDBJ databases">
        <title>Genome sequence of Streptomyces aureus CACIA-1.46HGO.</title>
        <authorList>
            <person name="Evangelista-Martinez Z."/>
        </authorList>
    </citation>
    <scope>NUCLEOTIDE SEQUENCE [LARGE SCALE GENOMIC DNA]</scope>
    <source>
        <strain evidence="2 3">CACIA-1.46HGO</strain>
    </source>
</reference>
<sequence>MTFIDCSGLSALLRSHARAVRERITVRIGPVSATVARFLELACALHPLPDDLVQDHGRPVPAPPSGHPVLSAA</sequence>
<organism evidence="2 3">
    <name type="scientific">Streptomyces aureus</name>
    <dbReference type="NCBI Taxonomy" id="193461"/>
    <lineage>
        <taxon>Bacteria</taxon>
        <taxon>Bacillati</taxon>
        <taxon>Actinomycetota</taxon>
        <taxon>Actinomycetes</taxon>
        <taxon>Kitasatosporales</taxon>
        <taxon>Streptomycetaceae</taxon>
        <taxon>Streptomyces</taxon>
    </lineage>
</organism>
<comment type="caution">
    <text evidence="2">The sequence shown here is derived from an EMBL/GenBank/DDBJ whole genome shotgun (WGS) entry which is preliminary data.</text>
</comment>
<accession>A0ABV4T0V9</accession>